<protein>
    <submittedName>
        <fullName evidence="1">Uncharacterized protein</fullName>
    </submittedName>
</protein>
<reference evidence="1" key="1">
    <citation type="submission" date="2022-06" db="EMBL/GenBank/DDBJ databases">
        <title>Natrinema sp. a new haloarchaeum isolate from saline soil.</title>
        <authorList>
            <person name="Strakova D."/>
            <person name="Galisteo C."/>
            <person name="Sanchez-Porro C."/>
            <person name="Ventosa A."/>
        </authorList>
    </citation>
    <scope>NUCLEOTIDE SEQUENCE</scope>
    <source>
        <strain evidence="1">S1CR25-10</strain>
    </source>
</reference>
<organism evidence="1 2">
    <name type="scientific">Natrinema salsiterrestre</name>
    <dbReference type="NCBI Taxonomy" id="2950540"/>
    <lineage>
        <taxon>Archaea</taxon>
        <taxon>Methanobacteriati</taxon>
        <taxon>Methanobacteriota</taxon>
        <taxon>Stenosarchaea group</taxon>
        <taxon>Halobacteria</taxon>
        <taxon>Halobacteriales</taxon>
        <taxon>Natrialbaceae</taxon>
        <taxon>Natrinema</taxon>
    </lineage>
</organism>
<proteinExistence type="predicted"/>
<keyword evidence="2" id="KW-1185">Reference proteome</keyword>
<name>A0A9Q4Q2K8_9EURY</name>
<accession>A0A9Q4Q2K8</accession>
<comment type="caution">
    <text evidence="1">The sequence shown here is derived from an EMBL/GenBank/DDBJ whole genome shotgun (WGS) entry which is preliminary data.</text>
</comment>
<dbReference type="EMBL" id="JAMQOT010000015">
    <property type="protein sequence ID" value="MDF9748424.1"/>
    <property type="molecule type" value="Genomic_DNA"/>
</dbReference>
<sequence length="109" mass="12463">MSATNQPRADDLPNVRFVDRFVHDGEVFYASRTENRTELYRVTGTVDLARALLQQEAVIYDETICRSAQYEDLYRTVDLYHHMAGRVASITVDAVLDEPAIALEEVDRL</sequence>
<dbReference type="AlphaFoldDB" id="A0A9Q4Q2K8"/>
<dbReference type="Proteomes" id="UP001154061">
    <property type="component" value="Unassembled WGS sequence"/>
</dbReference>
<evidence type="ECO:0000313" key="2">
    <source>
        <dbReference type="Proteomes" id="UP001154061"/>
    </source>
</evidence>
<dbReference type="RefSeq" id="WP_277525131.1">
    <property type="nucleotide sequence ID" value="NZ_JAMQOT010000015.1"/>
</dbReference>
<evidence type="ECO:0000313" key="1">
    <source>
        <dbReference type="EMBL" id="MDF9748424.1"/>
    </source>
</evidence>
<gene>
    <name evidence="1" type="ORF">NDI89_22935</name>
</gene>